<evidence type="ECO:0000256" key="1">
    <source>
        <dbReference type="SAM" id="SignalP"/>
    </source>
</evidence>
<dbReference type="SUPFAM" id="SSF55486">
    <property type="entry name" value="Metalloproteases ('zincins'), catalytic domain"/>
    <property type="match status" value="1"/>
</dbReference>
<feature type="signal peptide" evidence="1">
    <location>
        <begin position="1"/>
        <end position="25"/>
    </location>
</feature>
<accession>A0A9X3X461</accession>
<protein>
    <submittedName>
        <fullName evidence="2">VCBS repeat-containing protein</fullName>
    </submittedName>
</protein>
<gene>
    <name evidence="2" type="ORF">KEG57_18110</name>
</gene>
<dbReference type="RefSeq" id="WP_272421479.1">
    <property type="nucleotide sequence ID" value="NZ_JAGTJK010000010.1"/>
</dbReference>
<keyword evidence="1" id="KW-0732">Signal</keyword>
<dbReference type="EMBL" id="JAGTJJ010000008">
    <property type="protein sequence ID" value="MDC3982435.1"/>
    <property type="molecule type" value="Genomic_DNA"/>
</dbReference>
<organism evidence="2 3">
    <name type="scientific">Polyangium jinanense</name>
    <dbReference type="NCBI Taxonomy" id="2829994"/>
    <lineage>
        <taxon>Bacteria</taxon>
        <taxon>Pseudomonadati</taxon>
        <taxon>Myxococcota</taxon>
        <taxon>Polyangia</taxon>
        <taxon>Polyangiales</taxon>
        <taxon>Polyangiaceae</taxon>
        <taxon>Polyangium</taxon>
    </lineage>
</organism>
<proteinExistence type="predicted"/>
<dbReference type="AlphaFoldDB" id="A0A9X3X461"/>
<sequence length="774" mass="83878">MARPARARWSAPLLLASMLMGVACAPAPESEGAAPTDDAVAEAQQAFSFVGVERIIPLRFVQLVPSGSTENLTYDEILNMVERANRTWRPAGVQFTIRSSSSFTVTKLLKPATDYAPGSGPNDNPPEWVEYTWAEVRDELQQIYPNLSSTTFSDSTLKNARSWLTAAAALVGDPTNYVVFITTDSSSSGTFPWAGPAVHFQQKTTSSGEVVAFPHEIGHTLGLLHSDEVGASGATDPENPSQDVPRWKYWDLTYLPGSTFFSTPHTLFHSRADAQNHAAFATLQPIYKLTNCDWDSSGNVGCDLGDADGDDTVMNPPGFYFQGDSSTLGYNIMNGPTPTGALYKVPSDSQVELVREYLRFDIPVSPDYWTNLTAGMTGTPPALRGNRPYLGLAQPRDTTYRLDFDNDGRRDLAVWDPPAAGSTGNGTFKIWLSNTPTVVQTVPFGLHGDIPVPADYDNDGITDLAMFRPGVSWSNNLAEWHICTGTNCGTGFVRSVQFGSRSDIPMPGHNLVDNAGADLLVWDRNGRKFHWRSLAGTTPPDEQEMGLGVRLVPIVAKLSNASTPDLAVYDMESAVLTWFDAHDTTPVKRQQTLSSDFIPAATGTPTQRAAVVPLVGMKLASGQDRLAFFLPGEGRWTLLTPDTPATNGAVTSFTPNTCQFGMQVTDLPVPGIDMSDDGESDLLIWRTIGNDGELHWRTSGCGADDWWGYSTPERSRVHTVPVADMSSPPDGKPDLMVLEPDDGGNVIRVLDSNTGFTTWIPGLPTLATARSVML</sequence>
<dbReference type="Proteomes" id="UP001151081">
    <property type="component" value="Unassembled WGS sequence"/>
</dbReference>
<evidence type="ECO:0000313" key="3">
    <source>
        <dbReference type="Proteomes" id="UP001151081"/>
    </source>
</evidence>
<name>A0A9X3X461_9BACT</name>
<dbReference type="InterPro" id="IPR028994">
    <property type="entry name" value="Integrin_alpha_N"/>
</dbReference>
<evidence type="ECO:0000313" key="2">
    <source>
        <dbReference type="EMBL" id="MDC3982435.1"/>
    </source>
</evidence>
<reference evidence="2 3" key="1">
    <citation type="submission" date="2021-04" db="EMBL/GenBank/DDBJ databases">
        <title>Genome analysis of Polyangium sp.</title>
        <authorList>
            <person name="Li Y."/>
            <person name="Wang J."/>
        </authorList>
    </citation>
    <scope>NUCLEOTIDE SEQUENCE [LARGE SCALE GENOMIC DNA]</scope>
    <source>
        <strain evidence="2 3">SDU14</strain>
    </source>
</reference>
<dbReference type="PROSITE" id="PS51257">
    <property type="entry name" value="PROKAR_LIPOPROTEIN"/>
    <property type="match status" value="1"/>
</dbReference>
<feature type="chain" id="PRO_5040722111" evidence="1">
    <location>
        <begin position="26"/>
        <end position="774"/>
    </location>
</feature>
<dbReference type="SUPFAM" id="SSF69318">
    <property type="entry name" value="Integrin alpha N-terminal domain"/>
    <property type="match status" value="1"/>
</dbReference>
<keyword evidence="3" id="KW-1185">Reference proteome</keyword>
<comment type="caution">
    <text evidence="2">The sequence shown here is derived from an EMBL/GenBank/DDBJ whole genome shotgun (WGS) entry which is preliminary data.</text>
</comment>